<dbReference type="EMBL" id="SLWS01000012">
    <property type="protein sequence ID" value="TCO52510.1"/>
    <property type="molecule type" value="Genomic_DNA"/>
</dbReference>
<keyword evidence="2" id="KW-1185">Reference proteome</keyword>
<sequence>MRGGQATPARALGEAVKVFGVNPNLDTEACHMGLGRKAWIDTPERIFIYRSGTDSGSGPDRFPGVSDVAAAGIGYRRPLCRRSCIVRSEVDEHSAALPSRGLESG</sequence>
<comment type="caution">
    <text evidence="1">The sequence shown here is derived from an EMBL/GenBank/DDBJ whole genome shotgun (WGS) entry which is preliminary data.</text>
</comment>
<dbReference type="AlphaFoldDB" id="A0A4V2S5L1"/>
<reference evidence="1 2" key="1">
    <citation type="submission" date="2019-03" db="EMBL/GenBank/DDBJ databases">
        <title>Genomic Encyclopedia of Type Strains, Phase IV (KMG-IV): sequencing the most valuable type-strain genomes for metagenomic binning, comparative biology and taxonomic classification.</title>
        <authorList>
            <person name="Goeker M."/>
        </authorList>
    </citation>
    <scope>NUCLEOTIDE SEQUENCE [LARGE SCALE GENOMIC DNA]</scope>
    <source>
        <strain evidence="1 2">DSM 45934</strain>
    </source>
</reference>
<name>A0A4V2S5L1_9PSEU</name>
<protein>
    <submittedName>
        <fullName evidence="1">Uncharacterized protein</fullName>
    </submittedName>
</protein>
<gene>
    <name evidence="1" type="ORF">EV192_112242</name>
</gene>
<dbReference type="Proteomes" id="UP000295680">
    <property type="component" value="Unassembled WGS sequence"/>
</dbReference>
<accession>A0A4V2S5L1</accession>
<proteinExistence type="predicted"/>
<organism evidence="1 2">
    <name type="scientific">Actinocrispum wychmicini</name>
    <dbReference type="NCBI Taxonomy" id="1213861"/>
    <lineage>
        <taxon>Bacteria</taxon>
        <taxon>Bacillati</taxon>
        <taxon>Actinomycetota</taxon>
        <taxon>Actinomycetes</taxon>
        <taxon>Pseudonocardiales</taxon>
        <taxon>Pseudonocardiaceae</taxon>
        <taxon>Actinocrispum</taxon>
    </lineage>
</organism>
<evidence type="ECO:0000313" key="2">
    <source>
        <dbReference type="Proteomes" id="UP000295680"/>
    </source>
</evidence>
<evidence type="ECO:0000313" key="1">
    <source>
        <dbReference type="EMBL" id="TCO52510.1"/>
    </source>
</evidence>